<name>A0A5R9IMR6_9GAMM</name>
<feature type="active site" evidence="1">
    <location>
        <position position="84"/>
    </location>
</feature>
<feature type="binding site" evidence="2">
    <location>
        <position position="358"/>
    </location>
    <ligand>
        <name>FAD</name>
        <dbReference type="ChEBI" id="CHEBI:57692"/>
    </ligand>
</feature>
<evidence type="ECO:0000313" key="3">
    <source>
        <dbReference type="EMBL" id="TLU66844.1"/>
    </source>
</evidence>
<dbReference type="PANTHER" id="PTHR43747:SF4">
    <property type="entry name" value="FLAVIN-DEPENDENT TRYPTOPHAN HALOGENASE"/>
    <property type="match status" value="1"/>
</dbReference>
<dbReference type="RefSeq" id="WP_138318909.1">
    <property type="nucleotide sequence ID" value="NZ_VCBC01000004.1"/>
</dbReference>
<organism evidence="3 4">
    <name type="scientific">Thalassotalea litorea</name>
    <dbReference type="NCBI Taxonomy" id="2020715"/>
    <lineage>
        <taxon>Bacteria</taxon>
        <taxon>Pseudomonadati</taxon>
        <taxon>Pseudomonadota</taxon>
        <taxon>Gammaproteobacteria</taxon>
        <taxon>Alteromonadales</taxon>
        <taxon>Colwelliaceae</taxon>
        <taxon>Thalassotalea</taxon>
    </lineage>
</organism>
<dbReference type="Proteomes" id="UP000307790">
    <property type="component" value="Unassembled WGS sequence"/>
</dbReference>
<keyword evidence="2" id="KW-0274">FAD</keyword>
<protein>
    <submittedName>
        <fullName evidence="3">Tryptophan 7-halogenase</fullName>
    </submittedName>
</protein>
<dbReference type="SUPFAM" id="SSF51905">
    <property type="entry name" value="FAD/NAD(P)-binding domain"/>
    <property type="match status" value="1"/>
</dbReference>
<comment type="caution">
    <text evidence="3">The sequence shown here is derived from an EMBL/GenBank/DDBJ whole genome shotgun (WGS) entry which is preliminary data.</text>
</comment>
<gene>
    <name evidence="3" type="ORF">FE810_04885</name>
</gene>
<reference evidence="3 4" key="1">
    <citation type="submission" date="2019-05" db="EMBL/GenBank/DDBJ databases">
        <title>Genome sequences of Thalassotalea litorea 1K03283.</title>
        <authorList>
            <person name="Zhang D."/>
        </authorList>
    </citation>
    <scope>NUCLEOTIDE SEQUENCE [LARGE SCALE GENOMIC DNA]</scope>
    <source>
        <strain evidence="3 4">MCCC 1K03283</strain>
    </source>
</reference>
<keyword evidence="2" id="KW-0547">Nucleotide-binding</keyword>
<dbReference type="Pfam" id="PF04820">
    <property type="entry name" value="Trp_halogenase"/>
    <property type="match status" value="1"/>
</dbReference>
<dbReference type="GO" id="GO:0000166">
    <property type="term" value="F:nucleotide binding"/>
    <property type="evidence" value="ECO:0007669"/>
    <property type="project" value="UniProtKB-KW"/>
</dbReference>
<dbReference type="InterPro" id="IPR036188">
    <property type="entry name" value="FAD/NAD-bd_sf"/>
</dbReference>
<dbReference type="AlphaFoldDB" id="A0A5R9IMR6"/>
<keyword evidence="2" id="KW-0285">Flavoprotein</keyword>
<sequence>MPNNKIQQITILGGGTAGWITAGIIAAEHWVENDKNSIQITVIESTEITPIGVGEGTWPTMRDTLKSMGIDETEFLSQCDASFKQGSKFVNWCRGDNDYYYHPFSLPEQYHQLNLANHWLQHKDKIPFANAVTFQAALCEEGLAPKQISTPSFSFFGNYGYHLDAGKFGPFIRQHCVNKLGVKHINDTITDINLHPNQDIKSVTTAKHGEIGGDLFIDCTGTHGLIIDKTYQIPFVSQKHVLFNDTAMAAQINYDSAEQPIGSSTLSTAQKNGWIWDIGLQSRRGVGYVYSSSHQNDDNAEQTLRQYIQSSTIKLDENDISVRKLAINPGHREKFWHQNSVAIGMSSGFIEPLEASAIALIELSAKYIAKQLPQSRSHMDIIAARYNKKFLERWQQILEFLKLHYVLSQRRDSEYWLDNTSATTIPADLAEKLTLWQSQCPYTYDSLVTEELFPSASYQYIYYGMGGETRPQFSRKIIDEQQQVNALIQQNRSKTAQLLNTLPTNRELLNKIKQYGLQNI</sequence>
<dbReference type="PANTHER" id="PTHR43747">
    <property type="entry name" value="FAD-BINDING PROTEIN"/>
    <property type="match status" value="1"/>
</dbReference>
<keyword evidence="4" id="KW-1185">Reference proteome</keyword>
<dbReference type="InterPro" id="IPR050816">
    <property type="entry name" value="Flavin-dep_Halogenase_NPB"/>
</dbReference>
<dbReference type="PIRSF" id="PIRSF011396">
    <property type="entry name" value="Trp_halogenase"/>
    <property type="match status" value="1"/>
</dbReference>
<dbReference type="GO" id="GO:0004497">
    <property type="term" value="F:monooxygenase activity"/>
    <property type="evidence" value="ECO:0007669"/>
    <property type="project" value="InterPro"/>
</dbReference>
<dbReference type="OrthoDB" id="7178350at2"/>
<evidence type="ECO:0000313" key="4">
    <source>
        <dbReference type="Proteomes" id="UP000307790"/>
    </source>
</evidence>
<proteinExistence type="predicted"/>
<dbReference type="EMBL" id="VCBC01000004">
    <property type="protein sequence ID" value="TLU66844.1"/>
    <property type="molecule type" value="Genomic_DNA"/>
</dbReference>
<dbReference type="InterPro" id="IPR006905">
    <property type="entry name" value="Flavin_halogenase"/>
</dbReference>
<dbReference type="Gene3D" id="3.50.50.60">
    <property type="entry name" value="FAD/NAD(P)-binding domain"/>
    <property type="match status" value="1"/>
</dbReference>
<evidence type="ECO:0000256" key="2">
    <source>
        <dbReference type="PIRSR" id="PIRSR011396-2"/>
    </source>
</evidence>
<feature type="binding site" evidence="2">
    <location>
        <begin position="14"/>
        <end position="17"/>
    </location>
    <ligand>
        <name>FAD</name>
        <dbReference type="ChEBI" id="CHEBI:57692"/>
    </ligand>
</feature>
<feature type="binding site" evidence="2">
    <location>
        <position position="354"/>
    </location>
    <ligand>
        <name>L-tryptophan</name>
        <dbReference type="ChEBI" id="CHEBI:57912"/>
    </ligand>
</feature>
<feature type="binding site" evidence="2">
    <location>
        <position position="84"/>
    </location>
    <ligand>
        <name>7-chloro-L-tryptophan</name>
        <dbReference type="ChEBI" id="CHEBI:58713"/>
    </ligand>
</feature>
<evidence type="ECO:0000256" key="1">
    <source>
        <dbReference type="PIRSR" id="PIRSR011396-1"/>
    </source>
</evidence>
<accession>A0A5R9IMR6</accession>
<dbReference type="InterPro" id="IPR033856">
    <property type="entry name" value="Trp_halogen"/>
</dbReference>